<dbReference type="Pfam" id="PF01612">
    <property type="entry name" value="DNA_pol_A_exo1"/>
    <property type="match status" value="1"/>
</dbReference>
<dbReference type="AlphaFoldDB" id="A0AA36MM95"/>
<dbReference type="Proteomes" id="UP001178507">
    <property type="component" value="Unassembled WGS sequence"/>
</dbReference>
<sequence>MALEFLLGSWHDSQGNLVEVTQSARGCQVLLLRPGQKRGRRFAAYEEDGAILCGRYLLDLREADRLQWCQRSDAQKTSTWWPGPPEAPLDTPIAPQSESKLKPPEVVKARGRSELLCPRCGESLHQEHLILCFQNLPADVLCKIRFTEKLLRRMQRPQVLDILLDNFGEEPWPLLFACCWLLISEPAWAICLFHARREMLSLLTGPLLSSLATPNPSEWLSRLKGADDFGPVTPGCLRLPSHVSVHFVHAAQELADACAACAGADMLGLDCEHCGFESNRRVALLQVATCNACFVVDVLTLGEELGELLGILSAKAIAFDFQSDARLLAQQNLQVPVVRDLRCEGGLRRLVQRTLQVDLCKEDSGLVR</sequence>
<evidence type="ECO:0000313" key="2">
    <source>
        <dbReference type="EMBL" id="CAJ1377161.1"/>
    </source>
</evidence>
<dbReference type="Gene3D" id="3.30.420.10">
    <property type="entry name" value="Ribonuclease H-like superfamily/Ribonuclease H"/>
    <property type="match status" value="1"/>
</dbReference>
<dbReference type="GO" id="GO:0003676">
    <property type="term" value="F:nucleic acid binding"/>
    <property type="evidence" value="ECO:0007669"/>
    <property type="project" value="InterPro"/>
</dbReference>
<dbReference type="InterPro" id="IPR036397">
    <property type="entry name" value="RNaseH_sf"/>
</dbReference>
<dbReference type="InterPro" id="IPR012337">
    <property type="entry name" value="RNaseH-like_sf"/>
</dbReference>
<feature type="domain" description="3'-5' exonuclease" evidence="1">
    <location>
        <begin position="246"/>
        <end position="331"/>
    </location>
</feature>
<organism evidence="2 3">
    <name type="scientific">Effrenium voratum</name>
    <dbReference type="NCBI Taxonomy" id="2562239"/>
    <lineage>
        <taxon>Eukaryota</taxon>
        <taxon>Sar</taxon>
        <taxon>Alveolata</taxon>
        <taxon>Dinophyceae</taxon>
        <taxon>Suessiales</taxon>
        <taxon>Symbiodiniaceae</taxon>
        <taxon>Effrenium</taxon>
    </lineage>
</organism>
<evidence type="ECO:0000313" key="3">
    <source>
        <dbReference type="Proteomes" id="UP001178507"/>
    </source>
</evidence>
<dbReference type="GO" id="GO:0006139">
    <property type="term" value="P:nucleobase-containing compound metabolic process"/>
    <property type="evidence" value="ECO:0007669"/>
    <property type="project" value="InterPro"/>
</dbReference>
<accession>A0AA36MM95</accession>
<gene>
    <name evidence="2" type="ORF">EVOR1521_LOCUS6045</name>
</gene>
<dbReference type="GO" id="GO:0008408">
    <property type="term" value="F:3'-5' exonuclease activity"/>
    <property type="evidence" value="ECO:0007669"/>
    <property type="project" value="InterPro"/>
</dbReference>
<dbReference type="EMBL" id="CAUJNA010000446">
    <property type="protein sequence ID" value="CAJ1377161.1"/>
    <property type="molecule type" value="Genomic_DNA"/>
</dbReference>
<reference evidence="2" key="1">
    <citation type="submission" date="2023-08" db="EMBL/GenBank/DDBJ databases">
        <authorList>
            <person name="Chen Y."/>
            <person name="Shah S."/>
            <person name="Dougan E. K."/>
            <person name="Thang M."/>
            <person name="Chan C."/>
        </authorList>
    </citation>
    <scope>NUCLEOTIDE SEQUENCE</scope>
</reference>
<proteinExistence type="predicted"/>
<dbReference type="SUPFAM" id="SSF53098">
    <property type="entry name" value="Ribonuclease H-like"/>
    <property type="match status" value="1"/>
</dbReference>
<protein>
    <recommendedName>
        <fullName evidence="1">3'-5' exonuclease domain-containing protein</fullName>
    </recommendedName>
</protein>
<dbReference type="InterPro" id="IPR002562">
    <property type="entry name" value="3'-5'_exonuclease_dom"/>
</dbReference>
<comment type="caution">
    <text evidence="2">The sequence shown here is derived from an EMBL/GenBank/DDBJ whole genome shotgun (WGS) entry which is preliminary data.</text>
</comment>
<name>A0AA36MM95_9DINO</name>
<keyword evidence="3" id="KW-1185">Reference proteome</keyword>
<evidence type="ECO:0000259" key="1">
    <source>
        <dbReference type="Pfam" id="PF01612"/>
    </source>
</evidence>